<dbReference type="InParanoid" id="A0A6P8H919"/>
<evidence type="ECO:0000313" key="4">
    <source>
        <dbReference type="RefSeq" id="XP_031552919.1"/>
    </source>
</evidence>
<dbReference type="GeneID" id="116290078"/>
<evidence type="ECO:0000256" key="2">
    <source>
        <dbReference type="SAM" id="MobiDB-lite"/>
    </source>
</evidence>
<proteinExistence type="predicted"/>
<dbReference type="Proteomes" id="UP000515163">
    <property type="component" value="Unplaced"/>
</dbReference>
<organism evidence="3 4">
    <name type="scientific">Actinia tenebrosa</name>
    <name type="common">Australian red waratah sea anemone</name>
    <dbReference type="NCBI Taxonomy" id="6105"/>
    <lineage>
        <taxon>Eukaryota</taxon>
        <taxon>Metazoa</taxon>
        <taxon>Cnidaria</taxon>
        <taxon>Anthozoa</taxon>
        <taxon>Hexacorallia</taxon>
        <taxon>Actiniaria</taxon>
        <taxon>Actiniidae</taxon>
        <taxon>Actinia</taxon>
    </lineage>
</organism>
<reference evidence="4" key="1">
    <citation type="submission" date="2025-08" db="UniProtKB">
        <authorList>
            <consortium name="RefSeq"/>
        </authorList>
    </citation>
    <scope>IDENTIFICATION</scope>
    <source>
        <tissue evidence="4">Tentacle</tissue>
    </source>
</reference>
<dbReference type="RefSeq" id="XP_031552919.1">
    <property type="nucleotide sequence ID" value="XM_031697059.1"/>
</dbReference>
<keyword evidence="3" id="KW-1185">Reference proteome</keyword>
<gene>
    <name evidence="4" type="primary">LOC116290078</name>
</gene>
<dbReference type="OrthoDB" id="2130396at2759"/>
<protein>
    <submittedName>
        <fullName evidence="4">Cingulin-like</fullName>
    </submittedName>
</protein>
<feature type="region of interest" description="Disordered" evidence="2">
    <location>
        <begin position="1"/>
        <end position="57"/>
    </location>
</feature>
<evidence type="ECO:0000256" key="1">
    <source>
        <dbReference type="SAM" id="Coils"/>
    </source>
</evidence>
<evidence type="ECO:0000313" key="3">
    <source>
        <dbReference type="Proteomes" id="UP000515163"/>
    </source>
</evidence>
<feature type="compositionally biased region" description="Polar residues" evidence="2">
    <location>
        <begin position="1"/>
        <end position="21"/>
    </location>
</feature>
<keyword evidence="1" id="KW-0175">Coiled coil</keyword>
<name>A0A6P8H919_ACTTE</name>
<accession>A0A6P8H919</accession>
<dbReference type="AlphaFoldDB" id="A0A6P8H919"/>
<sequence length="493" mass="57388">MSTFGRSKGARSTSPMRSHSPGNLRRSGSFGKSTGKGLAASFDSSAARSKHTRSSTADVGNIENEYIRNLQQQIYFLELEANYLREQSRKASVIPPRVTEEADRMMRKLRDLQAQLDERSNDNSKKESKILMLEAEKDTAIKRLRDAQEDHEAEKRQLVNEIVSLKKLKNISERDSTRKEMQVHQFKVEAEKGLTSLQEAERKIQQYRVEMDRKSEEVTSLRIQLEEQRAETLRLKTQLQEMDDRFFDSQAKTKEQLGRELREEIRQLRLQLKEREVGAEQDRSLRTKIQDDCTALIKENAALAAQVIELQKHIDMDRSHRDEKDVRRHANIQELVSLKESNKHLKLELEKTQELLRLEQTSHRKDLEKLSREEQASLQASLQRSHLQNELSEVEVMHDSSEAENMALKRDKIMLSDEVANLNAKLDDKEDELDGMKLRLEEAESRNAQLESKIRMQRSLESIKWEEFEKLATTMKSFSRNMSPSKHDKDMSD</sequence>
<feature type="coiled-coil region" evidence="1">
    <location>
        <begin position="384"/>
        <end position="460"/>
    </location>
</feature>
<feature type="coiled-coil region" evidence="1">
    <location>
        <begin position="67"/>
        <end position="274"/>
    </location>
</feature>
<dbReference type="KEGG" id="aten:116290078"/>